<comment type="caution">
    <text evidence="1">The sequence shown here is derived from an EMBL/GenBank/DDBJ whole genome shotgun (WGS) entry which is preliminary data.</text>
</comment>
<keyword evidence="2" id="KW-1185">Reference proteome</keyword>
<evidence type="ECO:0000313" key="2">
    <source>
        <dbReference type="Proteomes" id="UP001628281"/>
    </source>
</evidence>
<dbReference type="EMBL" id="JBJLSN010000011">
    <property type="protein sequence ID" value="MFL7901514.1"/>
    <property type="molecule type" value="Genomic_DNA"/>
</dbReference>
<proteinExistence type="predicted"/>
<accession>A0ABW8V4U2</accession>
<protein>
    <submittedName>
        <fullName evidence="1">Uncharacterized protein</fullName>
    </submittedName>
</protein>
<reference evidence="1 2" key="1">
    <citation type="submission" date="2024-11" db="EMBL/GenBank/DDBJ databases">
        <title>Draft genome sequences of two bacteria associated to sugarcane roots in Colombia.</title>
        <authorList>
            <person name="Pardo-Diaz S."/>
            <person name="Masmela-Mendoza J."/>
            <person name="Delgadillo-Duran P."/>
            <person name="Bautista E.J."/>
            <person name="Rojas-Tapias D.F."/>
        </authorList>
    </citation>
    <scope>NUCLEOTIDE SEQUENCE [LARGE SCALE GENOMIC DNA]</scope>
    <source>
        <strain evidence="1 2">Ap18</strain>
    </source>
</reference>
<name>A0ABW8V4U2_9PROT</name>
<dbReference type="RefSeq" id="WP_407823977.1">
    <property type="nucleotide sequence ID" value="NZ_JBJLSN010000011.1"/>
</dbReference>
<evidence type="ECO:0000313" key="1">
    <source>
        <dbReference type="EMBL" id="MFL7901514.1"/>
    </source>
</evidence>
<dbReference type="Proteomes" id="UP001628281">
    <property type="component" value="Unassembled WGS sequence"/>
</dbReference>
<sequence>MAYMSRLDAEEQEFTAGLLSRLEVELKAVEANVGWMPHLTDVHGLLDDAVSALRGNMRDSEPVSYRDDNREHRLTGVEYGL</sequence>
<gene>
    <name evidence="1" type="ORF">ACJ41P_10305</name>
</gene>
<organism evidence="1 2">
    <name type="scientific">Azospirillum argentinense</name>
    <dbReference type="NCBI Taxonomy" id="2970906"/>
    <lineage>
        <taxon>Bacteria</taxon>
        <taxon>Pseudomonadati</taxon>
        <taxon>Pseudomonadota</taxon>
        <taxon>Alphaproteobacteria</taxon>
        <taxon>Rhodospirillales</taxon>
        <taxon>Azospirillaceae</taxon>
        <taxon>Azospirillum</taxon>
    </lineage>
</organism>